<sequence>MEKRQLKKLIDIAKGRQKADFVLKNCRVVDVYSSQIIEGDIAVSDNLIAGIGQYEGIQEVDAKRAFILPGLIDSHIHIESSCVSPEEIGSLLVPHGTSTIIADPHEIANVCGLSGIDYMVNAAKNTKLDIQYVMPSCVPATPFENAGANLSAAAIKDSMASDEILGLGEFMNFPGVINADDEVMAKLLTAKKNKKIIDGHGPALTGTDLNAYVAAGISNDHECSTVEEMTAKIACGMYILLRNGSACRDLPHLLPGVTAANARRCLLCSDDRQPKTIFDKGHLEDHLRICVKAGINAFTAIQMATLNAAECYNLTDRGAIAPGKRADFVLVDNLEDFNVSDVYIGGILTASNGKYLPQVEKYPIDTVTGSCHVKDFTVDKLALKLKSDKVKTIEILADGVVTGNGKAQVKLFPDGEFIYSPKDDIVKIAVIERHKYTGNVAVALLQNYGIKQGAVAVSIAHDSHNIIVVGTNDKDMYFAAQTLIEQQGGIVLALDGKVIAHMPMPIAGIMSDKDGYWVSEQLEKIHKAAYGQLKVNRELDPIMTLCFMSLPVIPQLKITDMGLFDVEKFAFTTVEL</sequence>
<dbReference type="GO" id="GO:0000034">
    <property type="term" value="F:adenine deaminase activity"/>
    <property type="evidence" value="ECO:0007669"/>
    <property type="project" value="UniProtKB-UniRule"/>
</dbReference>
<comment type="catalytic activity">
    <reaction evidence="5 6">
        <text>adenine + H2O + H(+) = hypoxanthine + NH4(+)</text>
        <dbReference type="Rhea" id="RHEA:23688"/>
        <dbReference type="ChEBI" id="CHEBI:15377"/>
        <dbReference type="ChEBI" id="CHEBI:15378"/>
        <dbReference type="ChEBI" id="CHEBI:16708"/>
        <dbReference type="ChEBI" id="CHEBI:17368"/>
        <dbReference type="ChEBI" id="CHEBI:28938"/>
        <dbReference type="EC" id="3.5.4.2"/>
    </reaction>
</comment>
<evidence type="ECO:0000256" key="2">
    <source>
        <dbReference type="ARBA" id="ARBA00012782"/>
    </source>
</evidence>
<keyword evidence="3 6" id="KW-0378">Hydrolase</keyword>
<dbReference type="HAMAP" id="MF_01518">
    <property type="entry name" value="Adenine_deamin"/>
    <property type="match status" value="1"/>
</dbReference>
<protein>
    <recommendedName>
        <fullName evidence="2 6">Adenine deaminase</fullName>
        <shortName evidence="6">Adenase</shortName>
        <shortName evidence="6">Adenine aminase</shortName>
        <ecNumber evidence="2 6">3.5.4.2</ecNumber>
    </recommendedName>
</protein>
<dbReference type="CDD" id="cd01295">
    <property type="entry name" value="AdeC"/>
    <property type="match status" value="1"/>
</dbReference>
<feature type="domain" description="Amidohydrolase-related" evidence="7">
    <location>
        <begin position="66"/>
        <end position="346"/>
    </location>
</feature>
<comment type="cofactor">
    <cofactor evidence="6">
        <name>Mn(2+)</name>
        <dbReference type="ChEBI" id="CHEBI:29035"/>
    </cofactor>
</comment>
<dbReference type="Gene3D" id="3.20.20.140">
    <property type="entry name" value="Metal-dependent hydrolases"/>
    <property type="match status" value="1"/>
</dbReference>
<name>A0A840UGT5_9FIRM</name>
<evidence type="ECO:0000313" key="10">
    <source>
        <dbReference type="Proteomes" id="UP000559117"/>
    </source>
</evidence>
<dbReference type="EMBL" id="JACHFH010000016">
    <property type="protein sequence ID" value="MBB5336336.1"/>
    <property type="molecule type" value="Genomic_DNA"/>
</dbReference>
<accession>A0A840UGT5</accession>
<dbReference type="NCBIfam" id="TIGR01178">
    <property type="entry name" value="ade"/>
    <property type="match status" value="1"/>
</dbReference>
<evidence type="ECO:0000313" key="9">
    <source>
        <dbReference type="EMBL" id="MBB5336336.1"/>
    </source>
</evidence>
<dbReference type="AlphaFoldDB" id="A0A840UGT5"/>
<organism evidence="9 10">
    <name type="scientific">Pectinatus brassicae</name>
    <dbReference type="NCBI Taxonomy" id="862415"/>
    <lineage>
        <taxon>Bacteria</taxon>
        <taxon>Bacillati</taxon>
        <taxon>Bacillota</taxon>
        <taxon>Negativicutes</taxon>
        <taxon>Selenomonadales</taxon>
        <taxon>Selenomonadaceae</taxon>
        <taxon>Pectinatus</taxon>
    </lineage>
</organism>
<dbReference type="SUPFAM" id="SSF51338">
    <property type="entry name" value="Composite domain of metallo-dependent hydrolases"/>
    <property type="match status" value="1"/>
</dbReference>
<dbReference type="InterPro" id="IPR011059">
    <property type="entry name" value="Metal-dep_hydrolase_composite"/>
</dbReference>
<dbReference type="InterPro" id="IPR032466">
    <property type="entry name" value="Metal_Hydrolase"/>
</dbReference>
<reference evidence="9 10" key="1">
    <citation type="submission" date="2020-08" db="EMBL/GenBank/DDBJ databases">
        <title>Genomic Encyclopedia of Type Strains, Phase IV (KMG-IV): sequencing the most valuable type-strain genomes for metagenomic binning, comparative biology and taxonomic classification.</title>
        <authorList>
            <person name="Goeker M."/>
        </authorList>
    </citation>
    <scope>NUCLEOTIDE SEQUENCE [LARGE SCALE GENOMIC DNA]</scope>
    <source>
        <strain evidence="9 10">DSM 24661</strain>
    </source>
</reference>
<dbReference type="InterPro" id="IPR006680">
    <property type="entry name" value="Amidohydro-rel"/>
</dbReference>
<dbReference type="Pfam" id="PF01979">
    <property type="entry name" value="Amidohydro_1"/>
    <property type="match status" value="1"/>
</dbReference>
<dbReference type="InterPro" id="IPR006679">
    <property type="entry name" value="Adenine_deam"/>
</dbReference>
<dbReference type="Pfam" id="PF13382">
    <property type="entry name" value="Adenine_deam_C"/>
    <property type="match status" value="1"/>
</dbReference>
<evidence type="ECO:0000256" key="4">
    <source>
        <dbReference type="ARBA" id="ARBA00023211"/>
    </source>
</evidence>
<evidence type="ECO:0000259" key="7">
    <source>
        <dbReference type="Pfam" id="PF01979"/>
    </source>
</evidence>
<comment type="similarity">
    <text evidence="1 6">Belongs to the metallo-dependent hydrolases superfamily. Adenine deaminase family.</text>
</comment>
<dbReference type="SUPFAM" id="SSF51556">
    <property type="entry name" value="Metallo-dependent hydrolases"/>
    <property type="match status" value="1"/>
</dbReference>
<evidence type="ECO:0000256" key="6">
    <source>
        <dbReference type="HAMAP-Rule" id="MF_01518"/>
    </source>
</evidence>
<comment type="caution">
    <text evidence="9">The sequence shown here is derived from an EMBL/GenBank/DDBJ whole genome shotgun (WGS) entry which is preliminary data.</text>
</comment>
<evidence type="ECO:0000256" key="5">
    <source>
        <dbReference type="ARBA" id="ARBA00047720"/>
    </source>
</evidence>
<dbReference type="Proteomes" id="UP000559117">
    <property type="component" value="Unassembled WGS sequence"/>
</dbReference>
<keyword evidence="4 6" id="KW-0464">Manganese</keyword>
<proteinExistence type="inferred from homology"/>
<feature type="domain" description="Adenine deaminase C-terminal" evidence="8">
    <location>
        <begin position="404"/>
        <end position="569"/>
    </location>
</feature>
<gene>
    <name evidence="6" type="primary">ade</name>
    <name evidence="9" type="ORF">HNR32_001484</name>
</gene>
<dbReference type="RefSeq" id="WP_183861179.1">
    <property type="nucleotide sequence ID" value="NZ_JACHFH010000016.1"/>
</dbReference>
<keyword evidence="10" id="KW-1185">Reference proteome</keyword>
<dbReference type="GO" id="GO:0006146">
    <property type="term" value="P:adenine catabolic process"/>
    <property type="evidence" value="ECO:0007669"/>
    <property type="project" value="InterPro"/>
</dbReference>
<dbReference type="Gene3D" id="2.30.40.10">
    <property type="entry name" value="Urease, subunit C, domain 1"/>
    <property type="match status" value="1"/>
</dbReference>
<dbReference type="EC" id="3.5.4.2" evidence="2 6"/>
<dbReference type="InterPro" id="IPR026912">
    <property type="entry name" value="Adenine_deam_C"/>
</dbReference>
<dbReference type="PANTHER" id="PTHR11113">
    <property type="entry name" value="N-ACETYLGLUCOSAMINE-6-PHOSPHATE DEACETYLASE"/>
    <property type="match status" value="1"/>
</dbReference>
<evidence type="ECO:0000256" key="3">
    <source>
        <dbReference type="ARBA" id="ARBA00022801"/>
    </source>
</evidence>
<dbReference type="PANTHER" id="PTHR11113:SF2">
    <property type="entry name" value="ADENINE DEAMINASE"/>
    <property type="match status" value="1"/>
</dbReference>
<evidence type="ECO:0000256" key="1">
    <source>
        <dbReference type="ARBA" id="ARBA00006773"/>
    </source>
</evidence>
<evidence type="ECO:0000259" key="8">
    <source>
        <dbReference type="Pfam" id="PF13382"/>
    </source>
</evidence>